<dbReference type="Proteomes" id="UP000077164">
    <property type="component" value="Unassembled WGS sequence"/>
</dbReference>
<evidence type="ECO:0000256" key="1">
    <source>
        <dbReference type="SAM" id="Phobius"/>
    </source>
</evidence>
<reference evidence="2 3" key="1">
    <citation type="submission" date="2016-03" db="EMBL/GenBank/DDBJ databases">
        <title>Draft genome sequence of Flavobacterium fryxellicola DSM 16209.</title>
        <authorList>
            <person name="Shin S.-K."/>
            <person name="Yi H."/>
        </authorList>
    </citation>
    <scope>NUCLEOTIDE SEQUENCE [LARGE SCALE GENOMIC DNA]</scope>
    <source>
        <strain evidence="2 3">DSM 16209</strain>
    </source>
</reference>
<comment type="caution">
    <text evidence="2">The sequence shown here is derived from an EMBL/GenBank/DDBJ whole genome shotgun (WGS) entry which is preliminary data.</text>
</comment>
<dbReference type="AlphaFoldDB" id="A0A167UNG0"/>
<feature type="transmembrane region" description="Helical" evidence="1">
    <location>
        <begin position="28"/>
        <end position="54"/>
    </location>
</feature>
<evidence type="ECO:0000313" key="3">
    <source>
        <dbReference type="Proteomes" id="UP000077164"/>
    </source>
</evidence>
<dbReference type="EMBL" id="LVJE01000044">
    <property type="protein sequence ID" value="OAB25732.1"/>
    <property type="molecule type" value="Genomic_DNA"/>
</dbReference>
<proteinExistence type="predicted"/>
<dbReference type="STRING" id="249352.SAMN05444395_108136"/>
<keyword evidence="1" id="KW-0812">Transmembrane</keyword>
<keyword evidence="3" id="KW-1185">Reference proteome</keyword>
<evidence type="ECO:0008006" key="4">
    <source>
        <dbReference type="Google" id="ProtNLM"/>
    </source>
</evidence>
<keyword evidence="1" id="KW-0472">Membrane</keyword>
<name>A0A167UNG0_9FLAO</name>
<protein>
    <recommendedName>
        <fullName evidence="4">DUF5362 domain-containing protein</fullName>
    </recommendedName>
</protein>
<feature type="transmembrane region" description="Helical" evidence="1">
    <location>
        <begin position="66"/>
        <end position="88"/>
    </location>
</feature>
<gene>
    <name evidence="2" type="ORF">FBFR_14635</name>
</gene>
<feature type="transmembrane region" description="Helical" evidence="1">
    <location>
        <begin position="125"/>
        <end position="151"/>
    </location>
</feature>
<keyword evidence="1" id="KW-1133">Transmembrane helix</keyword>
<dbReference type="OrthoDB" id="1121797at2"/>
<sequence>MEEHSVSESFEMKLNESAKDFLKETAKWAYFLSILGYIGIGFIILAALFAGTLFSAMGKINPAMGMMGSSFGIIMAFVYILLAVLYFFPVYYLNKFATKAKAAIKNNDSETLTISLGYLKSHYKYIGIMTVVVFSLYLLMLVGMIITGIAYTNT</sequence>
<dbReference type="RefSeq" id="WP_066082625.1">
    <property type="nucleotide sequence ID" value="NZ_FRDK01000008.1"/>
</dbReference>
<evidence type="ECO:0000313" key="2">
    <source>
        <dbReference type="EMBL" id="OAB25732.1"/>
    </source>
</evidence>
<accession>A0A167UNG0</accession>
<organism evidence="2 3">
    <name type="scientific">Flavobacterium fryxellicola</name>
    <dbReference type="NCBI Taxonomy" id="249352"/>
    <lineage>
        <taxon>Bacteria</taxon>
        <taxon>Pseudomonadati</taxon>
        <taxon>Bacteroidota</taxon>
        <taxon>Flavobacteriia</taxon>
        <taxon>Flavobacteriales</taxon>
        <taxon>Flavobacteriaceae</taxon>
        <taxon>Flavobacterium</taxon>
    </lineage>
</organism>